<dbReference type="CDD" id="cd06257">
    <property type="entry name" value="DnaJ"/>
    <property type="match status" value="1"/>
</dbReference>
<dbReference type="GO" id="GO:0006457">
    <property type="term" value="P:protein folding"/>
    <property type="evidence" value="ECO:0007669"/>
    <property type="project" value="InterPro"/>
</dbReference>
<dbReference type="PANTHER" id="PTHR24078">
    <property type="entry name" value="DNAJ HOMOLOG SUBFAMILY C MEMBER"/>
    <property type="match status" value="1"/>
</dbReference>
<feature type="region of interest" description="Disordered" evidence="4">
    <location>
        <begin position="353"/>
        <end position="418"/>
    </location>
</feature>
<dbReference type="GO" id="GO:0051087">
    <property type="term" value="F:protein-folding chaperone binding"/>
    <property type="evidence" value="ECO:0007669"/>
    <property type="project" value="TreeGrafter"/>
</dbReference>
<comment type="caution">
    <text evidence="6">The sequence shown here is derived from an EMBL/GenBank/DDBJ whole genome shotgun (WGS) entry which is preliminary data.</text>
</comment>
<accession>A0AA39HJI0</accession>
<evidence type="ECO:0000259" key="5">
    <source>
        <dbReference type="PROSITE" id="PS50076"/>
    </source>
</evidence>
<reference evidence="6" key="1">
    <citation type="submission" date="2023-06" db="EMBL/GenBank/DDBJ databases">
        <title>Genomic analysis of the entomopathogenic nematode Steinernema hermaphroditum.</title>
        <authorList>
            <person name="Schwarz E.M."/>
            <person name="Heppert J.K."/>
            <person name="Baniya A."/>
            <person name="Schwartz H.T."/>
            <person name="Tan C.-H."/>
            <person name="Antoshechkin I."/>
            <person name="Sternberg P.W."/>
            <person name="Goodrich-Blair H."/>
            <person name="Dillman A.R."/>
        </authorList>
    </citation>
    <scope>NUCLEOTIDE SEQUENCE</scope>
    <source>
        <strain evidence="6">PS9179</strain>
        <tissue evidence="6">Whole animal</tissue>
    </source>
</reference>
<dbReference type="InterPro" id="IPR051339">
    <property type="entry name" value="DnaJ_subfamily_B"/>
</dbReference>
<dbReference type="GO" id="GO:0005829">
    <property type="term" value="C:cytosol"/>
    <property type="evidence" value="ECO:0007669"/>
    <property type="project" value="TreeGrafter"/>
</dbReference>
<dbReference type="PROSITE" id="PS00636">
    <property type="entry name" value="DNAJ_1"/>
    <property type="match status" value="1"/>
</dbReference>
<evidence type="ECO:0000313" key="6">
    <source>
        <dbReference type="EMBL" id="KAK0406376.1"/>
    </source>
</evidence>
<dbReference type="Proteomes" id="UP001175271">
    <property type="component" value="Unassembled WGS sequence"/>
</dbReference>
<dbReference type="GO" id="GO:0000122">
    <property type="term" value="P:negative regulation of transcription by RNA polymerase II"/>
    <property type="evidence" value="ECO:0007669"/>
    <property type="project" value="TreeGrafter"/>
</dbReference>
<dbReference type="PANTHER" id="PTHR24078:SF571">
    <property type="entry name" value="J DOMAIN-CONTAINING PROTEIN"/>
    <property type="match status" value="1"/>
</dbReference>
<dbReference type="GO" id="GO:0051082">
    <property type="term" value="F:unfolded protein binding"/>
    <property type="evidence" value="ECO:0007669"/>
    <property type="project" value="InterPro"/>
</dbReference>
<dbReference type="Gene3D" id="1.10.287.110">
    <property type="entry name" value="DnaJ domain"/>
    <property type="match status" value="1"/>
</dbReference>
<evidence type="ECO:0000313" key="7">
    <source>
        <dbReference type="Proteomes" id="UP001175271"/>
    </source>
</evidence>
<dbReference type="FunFam" id="2.60.260.20:FF:000013">
    <property type="entry name" value="DnaJ subfamily B member 11"/>
    <property type="match status" value="1"/>
</dbReference>
<feature type="compositionally biased region" description="Basic and acidic residues" evidence="4">
    <location>
        <begin position="354"/>
        <end position="365"/>
    </location>
</feature>
<dbReference type="InterPro" id="IPR002939">
    <property type="entry name" value="DnaJ_C"/>
</dbReference>
<keyword evidence="7" id="KW-1185">Reference proteome</keyword>
<sequence length="475" mass="52284">MTGKDYYKILGVAKGASDEEIKKAYRKAALRWHPDKNKGDKTAEAKFKDVAEAYDVLADPQKRTIYDQYGEAGLKGETPGAGFSGFNGTRGSRQYYSFNEDPMNMFRQMFGDDSSGLSGFRDDFFGASSSFGGFPSGGTFFSGTNFGGQTQQPRKEKDPPVHHSVYVSLEDLMTGCLKKMRITKTILTVNGITRTETKDLAIEIKPGWKEGTKITFKEEGDQRPNRIPADIVFTVKNKPHPTFRRDANGADLHYDVKISLKDALCGCTIPVPLLMGGTYSYTTTGIIKHGQTITLSGHGLVRNKNMDQSGDLILHFTVVFPSSLNAEQKMAVKPLLFLGAFVLTSLIMCGGKKSSGEDDARDHPQPDQPTQSAQPTPVRRPAAMRQTQSTAKNRHHTGTTMHMGRGGYSRSAPAAVSSVDPTKKKVRCGCSGGRCPMDELFMFIINNDTLLNYMVDNGRYDLIELMLTIGKEFAK</sequence>
<dbReference type="FunFam" id="2.60.260.20:FF:000002">
    <property type="entry name" value="Dnaj homolog subfamily b member"/>
    <property type="match status" value="1"/>
</dbReference>
<dbReference type="InterPro" id="IPR018253">
    <property type="entry name" value="DnaJ_domain_CS"/>
</dbReference>
<evidence type="ECO:0000256" key="4">
    <source>
        <dbReference type="SAM" id="MobiDB-lite"/>
    </source>
</evidence>
<gene>
    <name evidence="6" type="ORF">QR680_018539</name>
</gene>
<keyword evidence="1" id="KW-0143">Chaperone</keyword>
<organism evidence="6 7">
    <name type="scientific">Steinernema hermaphroditum</name>
    <dbReference type="NCBI Taxonomy" id="289476"/>
    <lineage>
        <taxon>Eukaryota</taxon>
        <taxon>Metazoa</taxon>
        <taxon>Ecdysozoa</taxon>
        <taxon>Nematoda</taxon>
        <taxon>Chromadorea</taxon>
        <taxon>Rhabditida</taxon>
        <taxon>Tylenchina</taxon>
        <taxon>Panagrolaimomorpha</taxon>
        <taxon>Strongyloidoidea</taxon>
        <taxon>Steinernematidae</taxon>
        <taxon>Steinernema</taxon>
    </lineage>
</organism>
<name>A0AA39HJI0_9BILA</name>
<dbReference type="CDD" id="cd10747">
    <property type="entry name" value="DnaJ_C"/>
    <property type="match status" value="1"/>
</dbReference>
<dbReference type="FunFam" id="1.10.287.110:FF:000034">
    <property type="entry name" value="Chaperone protein DnaJ"/>
    <property type="match status" value="1"/>
</dbReference>
<dbReference type="InterPro" id="IPR008971">
    <property type="entry name" value="HSP40/DnaJ_pept-bd"/>
</dbReference>
<feature type="region of interest" description="Disordered" evidence="4">
    <location>
        <begin position="142"/>
        <end position="161"/>
    </location>
</feature>
<evidence type="ECO:0000256" key="1">
    <source>
        <dbReference type="ARBA" id="ARBA00023186"/>
    </source>
</evidence>
<dbReference type="AlphaFoldDB" id="A0AA39HJI0"/>
<dbReference type="Gene3D" id="2.60.260.20">
    <property type="entry name" value="Urease metallochaperone UreE, N-terminal domain"/>
    <property type="match status" value="2"/>
</dbReference>
<evidence type="ECO:0000256" key="2">
    <source>
        <dbReference type="ARBA" id="ARBA00069674"/>
    </source>
</evidence>
<dbReference type="InterPro" id="IPR001623">
    <property type="entry name" value="DnaJ_domain"/>
</dbReference>
<dbReference type="Pfam" id="PF00226">
    <property type="entry name" value="DnaJ"/>
    <property type="match status" value="1"/>
</dbReference>
<proteinExistence type="predicted"/>
<evidence type="ECO:0000256" key="3">
    <source>
        <dbReference type="ARBA" id="ARBA00077014"/>
    </source>
</evidence>
<dbReference type="SUPFAM" id="SSF49493">
    <property type="entry name" value="HSP40/DnaJ peptide-binding domain"/>
    <property type="match status" value="2"/>
</dbReference>
<dbReference type="SMART" id="SM00271">
    <property type="entry name" value="DnaJ"/>
    <property type="match status" value="1"/>
</dbReference>
<dbReference type="Pfam" id="PF01556">
    <property type="entry name" value="DnaJ_C"/>
    <property type="match status" value="1"/>
</dbReference>
<feature type="domain" description="J" evidence="5">
    <location>
        <begin position="5"/>
        <end position="70"/>
    </location>
</feature>
<dbReference type="PRINTS" id="PR00625">
    <property type="entry name" value="JDOMAIN"/>
</dbReference>
<protein>
    <recommendedName>
        <fullName evidence="2">DnaJ homolog dnj-20</fullName>
    </recommendedName>
    <alternativeName>
        <fullName evidence="3">DnaJ domain protein 20</fullName>
    </alternativeName>
</protein>
<dbReference type="PROSITE" id="PS50076">
    <property type="entry name" value="DNAJ_2"/>
    <property type="match status" value="1"/>
</dbReference>
<dbReference type="SUPFAM" id="SSF46565">
    <property type="entry name" value="Chaperone J-domain"/>
    <property type="match status" value="1"/>
</dbReference>
<dbReference type="EMBL" id="JAUCMV010000004">
    <property type="protein sequence ID" value="KAK0406376.1"/>
    <property type="molecule type" value="Genomic_DNA"/>
</dbReference>
<dbReference type="InterPro" id="IPR036869">
    <property type="entry name" value="J_dom_sf"/>
</dbReference>